<evidence type="ECO:0000313" key="2">
    <source>
        <dbReference type="EMBL" id="VDO27097.1"/>
    </source>
</evidence>
<feature type="region of interest" description="Disordered" evidence="1">
    <location>
        <begin position="61"/>
        <end position="86"/>
    </location>
</feature>
<protein>
    <submittedName>
        <fullName evidence="4">Transposon MuDR mudrA</fullName>
    </submittedName>
</protein>
<feature type="compositionally biased region" description="Acidic residues" evidence="1">
    <location>
        <begin position="63"/>
        <end position="79"/>
    </location>
</feature>
<evidence type="ECO:0000313" key="4">
    <source>
        <dbReference type="WBParaSite" id="HPLM_0000579801-mRNA-1"/>
    </source>
</evidence>
<sequence length="101" mass="11668">MISDNQFIHQGMTDSEDLPAQKRKVYISRSGTDYKYAKDLIPITHDSMNKRLCVERKVKEAPTDDEYIEENKGEEEEMGYADRNPEIQKGIVLSKARIEST</sequence>
<evidence type="ECO:0000256" key="1">
    <source>
        <dbReference type="SAM" id="MobiDB-lite"/>
    </source>
</evidence>
<organism evidence="4">
    <name type="scientific">Haemonchus placei</name>
    <name type="common">Barber's pole worm</name>
    <dbReference type="NCBI Taxonomy" id="6290"/>
    <lineage>
        <taxon>Eukaryota</taxon>
        <taxon>Metazoa</taxon>
        <taxon>Ecdysozoa</taxon>
        <taxon>Nematoda</taxon>
        <taxon>Chromadorea</taxon>
        <taxon>Rhabditida</taxon>
        <taxon>Rhabditina</taxon>
        <taxon>Rhabditomorpha</taxon>
        <taxon>Strongyloidea</taxon>
        <taxon>Trichostrongylidae</taxon>
        <taxon>Haemonchus</taxon>
    </lineage>
</organism>
<dbReference type="AlphaFoldDB" id="A0A0N4W6T9"/>
<dbReference type="EMBL" id="UZAF01016390">
    <property type="protein sequence ID" value="VDO27097.1"/>
    <property type="molecule type" value="Genomic_DNA"/>
</dbReference>
<evidence type="ECO:0000313" key="3">
    <source>
        <dbReference type="Proteomes" id="UP000268014"/>
    </source>
</evidence>
<reference evidence="4" key="1">
    <citation type="submission" date="2017-02" db="UniProtKB">
        <authorList>
            <consortium name="WormBaseParasite"/>
        </authorList>
    </citation>
    <scope>IDENTIFICATION</scope>
</reference>
<dbReference type="WBParaSite" id="HPLM_0000579801-mRNA-1">
    <property type="protein sequence ID" value="HPLM_0000579801-mRNA-1"/>
    <property type="gene ID" value="HPLM_0000579801"/>
</dbReference>
<gene>
    <name evidence="2" type="ORF">HPLM_LOCUS5790</name>
</gene>
<name>A0A0N4W6T9_HAEPC</name>
<reference evidence="2 3" key="2">
    <citation type="submission" date="2018-11" db="EMBL/GenBank/DDBJ databases">
        <authorList>
            <consortium name="Pathogen Informatics"/>
        </authorList>
    </citation>
    <scope>NUCLEOTIDE SEQUENCE [LARGE SCALE GENOMIC DNA]</scope>
    <source>
        <strain evidence="2 3">MHpl1</strain>
    </source>
</reference>
<proteinExistence type="predicted"/>
<dbReference type="Proteomes" id="UP000268014">
    <property type="component" value="Unassembled WGS sequence"/>
</dbReference>
<accession>A0A0N4W6T9</accession>
<keyword evidence="3" id="KW-1185">Reference proteome</keyword>